<proteinExistence type="predicted"/>
<name>A0A0L7QQH3_9HYME</name>
<accession>A0A0L7QQH3</accession>
<dbReference type="Proteomes" id="UP000053825">
    <property type="component" value="Unassembled WGS sequence"/>
</dbReference>
<protein>
    <submittedName>
        <fullName evidence="1">Uncharacterized protein</fullName>
    </submittedName>
</protein>
<evidence type="ECO:0000313" key="2">
    <source>
        <dbReference type="Proteomes" id="UP000053825"/>
    </source>
</evidence>
<sequence length="117" mass="13941">MSFDELLVRCLECNTQNNNKSLNSLNRIFVPKHLHLAKNTVEIVTQSVICIFNKGFKPLLNMMIVMGVTIRTETHLYVLRRDEERIDRSEHRIFDASKKLNCFVYRVLVFFYVIRYQ</sequence>
<dbReference type="AlphaFoldDB" id="A0A0L7QQH3"/>
<dbReference type="EMBL" id="KQ414790">
    <property type="protein sequence ID" value="KOC60766.1"/>
    <property type="molecule type" value="Genomic_DNA"/>
</dbReference>
<gene>
    <name evidence="1" type="ORF">WH47_06912</name>
</gene>
<organism evidence="1 2">
    <name type="scientific">Habropoda laboriosa</name>
    <dbReference type="NCBI Taxonomy" id="597456"/>
    <lineage>
        <taxon>Eukaryota</taxon>
        <taxon>Metazoa</taxon>
        <taxon>Ecdysozoa</taxon>
        <taxon>Arthropoda</taxon>
        <taxon>Hexapoda</taxon>
        <taxon>Insecta</taxon>
        <taxon>Pterygota</taxon>
        <taxon>Neoptera</taxon>
        <taxon>Endopterygota</taxon>
        <taxon>Hymenoptera</taxon>
        <taxon>Apocrita</taxon>
        <taxon>Aculeata</taxon>
        <taxon>Apoidea</taxon>
        <taxon>Anthophila</taxon>
        <taxon>Apidae</taxon>
        <taxon>Habropoda</taxon>
    </lineage>
</organism>
<evidence type="ECO:0000313" key="1">
    <source>
        <dbReference type="EMBL" id="KOC60766.1"/>
    </source>
</evidence>
<reference evidence="1 2" key="1">
    <citation type="submission" date="2015-07" db="EMBL/GenBank/DDBJ databases">
        <title>The genome of Habropoda laboriosa.</title>
        <authorList>
            <person name="Pan H."/>
            <person name="Kapheim K."/>
        </authorList>
    </citation>
    <scope>NUCLEOTIDE SEQUENCE [LARGE SCALE GENOMIC DNA]</scope>
    <source>
        <strain evidence="1">0110345459</strain>
    </source>
</reference>
<keyword evidence="2" id="KW-1185">Reference proteome</keyword>